<dbReference type="InterPro" id="IPR036322">
    <property type="entry name" value="WD40_repeat_dom_sf"/>
</dbReference>
<comment type="catalytic activity">
    <reaction evidence="9">
        <text>a 2'-deoxyribonucleoside 5'-diphosphate + [thioredoxin]-disulfide + H2O = a ribonucleoside 5'-diphosphate + [thioredoxin]-dithiol</text>
        <dbReference type="Rhea" id="RHEA:23252"/>
        <dbReference type="Rhea" id="RHEA-COMP:10698"/>
        <dbReference type="Rhea" id="RHEA-COMP:10700"/>
        <dbReference type="ChEBI" id="CHEBI:15377"/>
        <dbReference type="ChEBI" id="CHEBI:29950"/>
        <dbReference type="ChEBI" id="CHEBI:50058"/>
        <dbReference type="ChEBI" id="CHEBI:57930"/>
        <dbReference type="ChEBI" id="CHEBI:73316"/>
        <dbReference type="EC" id="1.17.4.1"/>
    </reaction>
</comment>
<dbReference type="CDD" id="cd01679">
    <property type="entry name" value="RNR_I"/>
    <property type="match status" value="1"/>
</dbReference>
<evidence type="ECO:0000256" key="4">
    <source>
        <dbReference type="ARBA" id="ARBA00022840"/>
    </source>
</evidence>
<evidence type="ECO:0000259" key="11">
    <source>
        <dbReference type="PROSITE" id="PS51161"/>
    </source>
</evidence>
<feature type="compositionally biased region" description="Gly residues" evidence="10">
    <location>
        <begin position="18"/>
        <end position="36"/>
    </location>
</feature>
<feature type="compositionally biased region" description="Basic and acidic residues" evidence="10">
    <location>
        <begin position="1212"/>
        <end position="1255"/>
    </location>
</feature>
<dbReference type="SUPFAM" id="SSF51998">
    <property type="entry name" value="PFL-like glycyl radical enzymes"/>
    <property type="match status" value="1"/>
</dbReference>
<dbReference type="InterPro" id="IPR005144">
    <property type="entry name" value="ATP-cone_dom"/>
</dbReference>
<reference evidence="12 13" key="1">
    <citation type="submission" date="2020-10" db="EMBL/GenBank/DDBJ databases">
        <authorList>
            <person name="Klimov P.B."/>
            <person name="Dyachkov S.M."/>
            <person name="Chetverikov P.E."/>
        </authorList>
    </citation>
    <scope>NUCLEOTIDE SEQUENCE [LARGE SCALE GENOMIC DNA]</scope>
    <source>
        <strain evidence="12">BMOC 18-1129-001#AD2665</strain>
        <tissue evidence="12">Entire mites</tissue>
    </source>
</reference>
<dbReference type="InterPro" id="IPR013577">
    <property type="entry name" value="LLGL2"/>
</dbReference>
<evidence type="ECO:0000256" key="5">
    <source>
        <dbReference type="ARBA" id="ARBA00023002"/>
    </source>
</evidence>
<feature type="region of interest" description="Disordered" evidence="10">
    <location>
        <begin position="16"/>
        <end position="52"/>
    </location>
</feature>
<dbReference type="InterPro" id="IPR013346">
    <property type="entry name" value="NrdE_NrdA_C"/>
</dbReference>
<dbReference type="Pfam" id="PF02867">
    <property type="entry name" value="Ribonuc_red_lgC"/>
    <property type="match status" value="1"/>
</dbReference>
<feature type="region of interest" description="Disordered" evidence="10">
    <location>
        <begin position="1212"/>
        <end position="1292"/>
    </location>
</feature>
<dbReference type="InterPro" id="IPR008926">
    <property type="entry name" value="RNR_R1-su_N"/>
</dbReference>
<feature type="region of interest" description="Disordered" evidence="10">
    <location>
        <begin position="252"/>
        <end position="280"/>
    </location>
</feature>
<name>A0ABQ7S9F5_9ACAR</name>
<dbReference type="SUPFAM" id="SSF58038">
    <property type="entry name" value="SNARE fusion complex"/>
    <property type="match status" value="1"/>
</dbReference>
<gene>
    <name evidence="12" type="primary">RRM1</name>
    <name evidence="12" type="ORF">GZH46_01435</name>
</gene>
<dbReference type="SUPFAM" id="SSF50978">
    <property type="entry name" value="WD40 repeat-like"/>
    <property type="match status" value="1"/>
</dbReference>
<comment type="function">
    <text evidence="7 9">Provides the precursors necessary for DNA synthesis. Catalyzes the biosynthesis of deoxyribonucleotides from the corresponding ribonucleotides.</text>
</comment>
<dbReference type="EC" id="1.17.4.1" evidence="9"/>
<dbReference type="Pfam" id="PF03477">
    <property type="entry name" value="ATP-cone"/>
    <property type="match status" value="1"/>
</dbReference>
<dbReference type="SMART" id="SM00320">
    <property type="entry name" value="WD40"/>
    <property type="match status" value="6"/>
</dbReference>
<protein>
    <recommendedName>
        <fullName evidence="9">Ribonucleoside-diphosphate reductase</fullName>
        <ecNumber evidence="9">1.17.4.1</ecNumber>
    </recommendedName>
</protein>
<evidence type="ECO:0000313" key="13">
    <source>
        <dbReference type="Proteomes" id="UP000825002"/>
    </source>
</evidence>
<keyword evidence="5 9" id="KW-0560">Oxidoreductase</keyword>
<keyword evidence="6 9" id="KW-0215">Deoxyribonucleotide synthesis</keyword>
<comment type="caution">
    <text evidence="12">The sequence shown here is derived from an EMBL/GenBank/DDBJ whole genome shotgun (WGS) entry which is preliminary data.</text>
</comment>
<evidence type="ECO:0000256" key="6">
    <source>
        <dbReference type="ARBA" id="ARBA00023116"/>
    </source>
</evidence>
<sequence>MKKGGFLRNVLDGLRSTQGGGAHSGSGSGIGSGGADGTSSSSAHTGNASFEGTHLRPHHFSLAIVARHGFPYEPTAIDYDPIQRVLAVGTKSGALRVFGRPGVDVHGQHKPEYAVLHIKFMVNQGQLITVTADDSIHLWSLRGSSTSQQQQHPAAAAAAAAMGSSSSSSGSPSSLTTITTSDAVAMGSPTLSSHQVPLDKQQQQQSIHISKQPEILHTLKFQREHITYIDKSNDCGTSSWSTSAVLMGSSSGVAGGSSSGPMAGSTTSTGAGAGHHNHNNPTMANNKWLYIGTERGNVHIVNVETFELSGYVINWNKAIELSRRTHPGAIIHISECPHDTNKLLIGYESGYICLWNLERRAPDQRYFYAPTNDMLLHITWQYDGKQFMASYADGSLLTWSVRSSARPTLVLHPHSRSTKSSTDWSSGNEIASDTAQYQSLASPNGETYQPIAKCEYRLAKNNEVFVIFSGGLPHDVAAVTSSGCLQAPNSTSGGGSNSGGGSSGGSRPRTPARSTTPVSQTGSDELRTLKSSTLTVMLGKSIAVLEMDAPIVDFVLMCEPPFHTSVDAVDPVSVIVLLVNDLVLIDLTSVGYPSFRCPYGAMNLNESRVTCLHYVADCASDLIPAIYSTSSSSTLASGNLNAATCGSSGATVAATSTNTASTASQRPKRKGYTEKEWPIDGGEWGQNLQSYPELVITGHADGSLRFWDMSGINFDPITRLRTDRLFERPIVRQLPTQTSSSSSSSSPASSTASATATATNSAATGQAANSSPLTLWRCVCSAYPRPHPLHPASVVSQGTSLTSSGAGKSGASANCTPILMPLIATDQVQQQPSSSNLSPNLQQQYDEQQQQLQVDYFSISTISFDTHTKHLIVGGASGQVILYKFARKESHADVAVVQLDTPTGSSSANSSGGVEAACVNRDGVGAILATSSSHHQQRQTDAASAHYVLQARRGHQRHMLGFQAELICVAPWLVAPPVPSPDCGATGTSGTASGYYVTPCTLVSLAYDAPRELLAFAYSNAVVIVDCVQKCVALNVNTFELFGPSASVIPTPLAGAQHAPSAKSIVHSSALPASTPSSQVCQQQQPQQHHLMSSSSSSPVMVTTTGPTLSALSVLNPLTVAAGGAKSPKRQVHTEQQNDNEDYVLVDAQANDSELVCANNGAREAQNEDSSRTNATDQARMHESKRIPPSVPVPITAANVVIGSTAAVDEPRHGEIGVKANDEKPIENASGEREGSEEAKERVETLSGSPRRETDVVPAAAHHPQQKQAQIADVCEQQRQEKQQQPDTNNDELEVSDILAEVGSKMLRQQSVDDSALRHQLYPKREAPVPLPRTKRRGTVHAGATTESSLLLPSTGGVGCDSTHRCASPVAPKSPSSPSWTSSTIGVSEAANLTNSNTTATTSSSPVFSFGHVPLGSLVGNAVSPTAHNCQGQNQSSNNADAPITLLGNFASPYRSAGPSIQRQMSTTTLRSPSPSSNVGAGSGVQGASGAGGGTSAAGRRLYQRQMTATQLTSSSSFGSPQMTLSGRQKSQQQQQQGPLNGSGERLAGATSATCLVTYANSNNNISNNSNSNNIAAISVQSRNACDLRSGTPENVLEQQQQQQQAQQTKVSTNKRIIGRMLSIHTIGTDDMAAAAASALGGSASDKFDASFTRSRSSSCSSTTDANSANVECVECITFVTTTNQSSMSTKAAGSQSQQAPGNISLWIGSSHGNTLSVALTMPDSDDNRVLQLQSVLATPQASQLRTAGSILCLTSFRETPPASFECDSSPQGTVGGASRSHQYSTESSFDSGRHSGSQVGGGASSQVAATPVGNQYLVVVGDKQAKVAQLNPTSSTQIVSTLAKAKLSDTSYACKSNVVLMRQTDEHCLVTYLATGNILIHSLPKLKVLFDADFVPFSNRTAESIMFSKNGHGLYMSSPSEITKFTFSSSYKALVNDMLGSAYVPREMPEMPKQNFFKSLFSTGPKASDRDELFSEAGKASRSVARHIPGAAGLDRLKSAAHGTMAHEMRVAREGLDERGEKLSELEDKTLQMMNSADTYSKSAHDLVQKFKDKKCCRLALGNITPFNSKNVATSQCLLGEMSLNRRLTVSVADLLIGGGSKLASSSNSSIRRFLGDFLGERFSPNLSRRLTGDFKDEQLLAGCIDVKHTVNMHVIKRDGRREDVLFDKITSRIKKLSYKLSPHLDPPAITFKVVSGLYSGVTTVELDNLAAETAASMTIKHPDYAILAARIAISNLHKETKKNFNDVITDLYNVVNPKNGKKTPAISDATYKVVQKYADRLNSVIIYDRDFDYNYFGFKTLERSYLLKINGRVVERPQHMLMRVAVGIHGEDIEAAIETYNLLSERWFTHATPTLFNAGTPRSQLSSCFLLDMLDDSIEGIYDTMKTCALISKSAGGIGLSVHKIRATGSYIAGTNGNSNGLVPMLRVFNNTARYVDQGGNKRPGAFAIYLEPWHADIFEFLDLKKNTGADEVRARDLFYALWVPDLFMRRCEDDEIWSLMCPDECPGLYECWGKEFEDLYTNYESGGRFRRQVRARQLWFHIIDAQIETGNPYMLYKDSCNSKSNQQNLGTIKSSNLCTEIIQHTCKDEIAVCNLASIALNRFVDETEHTFDFDKLREVAKVVTKNLNKIIDINYYPVEQARRSNMRHRPIGIGVQGLADAFLLMRYPFDSDEARDLNKRIFEAIYYASCEASCELAERDGPYETYAGSPASKGLLQFDLWDKEPIEGMHDWNRLKARIAKHGMRNSLLIAPMPTASTAQILGNNESIEPYTSNIYNRRVLSGEFQVVNQHLLRDLTKLKLWPNEQIRMQLIRDHGSIQNILEIPAEIRKLHRTVWEIKQRTIIDMAADRGAYIDQSQSLNIHLARPNRAQMTSMHFHGWKSGLKTGMYYLRSKPAANPIQFTVDKSKMKNTVEDMAFNGKGVDDEEEQVLMCSRLNGADCMMCSG</sequence>
<dbReference type="InterPro" id="IPR039718">
    <property type="entry name" value="Rrm1"/>
</dbReference>
<keyword evidence="13" id="KW-1185">Reference proteome</keyword>
<keyword evidence="2" id="KW-0021">Allosteric enzyme</keyword>
<dbReference type="EMBL" id="JAIFTH010000255">
    <property type="protein sequence ID" value="KAG9510031.1"/>
    <property type="molecule type" value="Genomic_DNA"/>
</dbReference>
<feature type="compositionally biased region" description="Low complexity" evidence="10">
    <location>
        <begin position="144"/>
        <end position="174"/>
    </location>
</feature>
<dbReference type="Pfam" id="PF08366">
    <property type="entry name" value="LLGL"/>
    <property type="match status" value="1"/>
</dbReference>
<keyword evidence="4 8" id="KW-0067">ATP-binding</keyword>
<dbReference type="PANTHER" id="PTHR11573">
    <property type="entry name" value="RIBONUCLEOSIDE-DIPHOSPHATE REDUCTASE LARGE CHAIN"/>
    <property type="match status" value="1"/>
</dbReference>
<accession>A0ABQ7S9F5</accession>
<feature type="compositionally biased region" description="Low complexity" evidence="10">
    <location>
        <begin position="735"/>
        <end position="753"/>
    </location>
</feature>
<evidence type="ECO:0000256" key="8">
    <source>
        <dbReference type="PROSITE-ProRule" id="PRU00492"/>
    </source>
</evidence>
<feature type="compositionally biased region" description="Low complexity" evidence="10">
    <location>
        <begin position="1074"/>
        <end position="1102"/>
    </location>
</feature>
<feature type="compositionally biased region" description="Low complexity" evidence="10">
    <location>
        <begin position="1466"/>
        <end position="1480"/>
    </location>
</feature>
<dbReference type="InterPro" id="IPR000788">
    <property type="entry name" value="RNR_lg_C"/>
</dbReference>
<dbReference type="Gene3D" id="3.20.70.20">
    <property type="match status" value="1"/>
</dbReference>
<evidence type="ECO:0000256" key="9">
    <source>
        <dbReference type="RuleBase" id="RU003410"/>
    </source>
</evidence>
<feature type="compositionally biased region" description="Gly residues" evidence="10">
    <location>
        <begin position="1481"/>
        <end position="1496"/>
    </location>
</feature>
<organism evidence="12 13">
    <name type="scientific">Fragariocoptes setiger</name>
    <dbReference type="NCBI Taxonomy" id="1670756"/>
    <lineage>
        <taxon>Eukaryota</taxon>
        <taxon>Metazoa</taxon>
        <taxon>Ecdysozoa</taxon>
        <taxon>Arthropoda</taxon>
        <taxon>Chelicerata</taxon>
        <taxon>Arachnida</taxon>
        <taxon>Acari</taxon>
        <taxon>Acariformes</taxon>
        <taxon>Trombidiformes</taxon>
        <taxon>Prostigmata</taxon>
        <taxon>Eupodina</taxon>
        <taxon>Eriophyoidea</taxon>
        <taxon>Phytoptidae</taxon>
        <taxon>Fragariocoptes</taxon>
    </lineage>
</organism>
<proteinExistence type="inferred from homology"/>
<feature type="compositionally biased region" description="Low complexity" evidence="10">
    <location>
        <begin position="37"/>
        <end position="46"/>
    </location>
</feature>
<comment type="similarity">
    <text evidence="1 9">Belongs to the ribonucleoside diphosphate reductase large chain family.</text>
</comment>
<feature type="region of interest" description="Disordered" evidence="10">
    <location>
        <begin position="655"/>
        <end position="683"/>
    </location>
</feature>
<dbReference type="InterPro" id="IPR013509">
    <property type="entry name" value="RNR_lsu_N"/>
</dbReference>
<evidence type="ECO:0000256" key="10">
    <source>
        <dbReference type="SAM" id="MobiDB-lite"/>
    </source>
</evidence>
<evidence type="ECO:0000256" key="3">
    <source>
        <dbReference type="ARBA" id="ARBA00022741"/>
    </source>
</evidence>
<evidence type="ECO:0000256" key="7">
    <source>
        <dbReference type="ARBA" id="ARBA00024942"/>
    </source>
</evidence>
<feature type="compositionally biased region" description="Low complexity" evidence="10">
    <location>
        <begin position="655"/>
        <end position="664"/>
    </location>
</feature>
<feature type="region of interest" description="Disordered" evidence="10">
    <location>
        <begin position="1161"/>
        <end position="1191"/>
    </location>
</feature>
<evidence type="ECO:0000256" key="2">
    <source>
        <dbReference type="ARBA" id="ARBA00022533"/>
    </source>
</evidence>
<feature type="domain" description="ATP-cone" evidence="11">
    <location>
        <begin position="2154"/>
        <end position="2244"/>
    </location>
</feature>
<dbReference type="Pfam" id="PF00317">
    <property type="entry name" value="Ribonuc_red_lgN"/>
    <property type="match status" value="1"/>
</dbReference>
<feature type="compositionally biased region" description="Low complexity" evidence="10">
    <location>
        <begin position="505"/>
        <end position="514"/>
    </location>
</feature>
<feature type="region of interest" description="Disordered" evidence="10">
    <location>
        <begin position="143"/>
        <end position="177"/>
    </location>
</feature>
<feature type="compositionally biased region" description="Gly residues" evidence="10">
    <location>
        <begin position="492"/>
        <end position="504"/>
    </location>
</feature>
<feature type="compositionally biased region" description="Polar residues" evidence="10">
    <location>
        <begin position="1505"/>
        <end position="1531"/>
    </location>
</feature>
<feature type="compositionally biased region" description="Low complexity" evidence="10">
    <location>
        <begin position="1599"/>
        <end position="1608"/>
    </location>
</feature>
<feature type="compositionally biased region" description="Polar residues" evidence="10">
    <location>
        <begin position="1780"/>
        <end position="1791"/>
    </location>
</feature>
<dbReference type="SUPFAM" id="SSF48168">
    <property type="entry name" value="R1 subunit of ribonucleotide reductase, N-terminal domain"/>
    <property type="match status" value="1"/>
</dbReference>
<feature type="region of interest" description="Disordered" evidence="10">
    <location>
        <begin position="1764"/>
        <end position="1807"/>
    </location>
</feature>
<dbReference type="Proteomes" id="UP000825002">
    <property type="component" value="Unassembled WGS sequence"/>
</dbReference>
<evidence type="ECO:0000313" key="12">
    <source>
        <dbReference type="EMBL" id="KAG9510031.1"/>
    </source>
</evidence>
<feature type="compositionally biased region" description="Low complexity" evidence="10">
    <location>
        <begin position="259"/>
        <end position="270"/>
    </location>
</feature>
<dbReference type="PROSITE" id="PS51161">
    <property type="entry name" value="ATP_CONE"/>
    <property type="match status" value="1"/>
</dbReference>
<feature type="compositionally biased region" description="Low complexity" evidence="10">
    <location>
        <begin position="1258"/>
        <end position="1270"/>
    </location>
</feature>
<feature type="region of interest" description="Disordered" evidence="10">
    <location>
        <begin position="732"/>
        <end position="753"/>
    </location>
</feature>
<dbReference type="InterPro" id="IPR015943">
    <property type="entry name" value="WD40/YVTN_repeat-like_dom_sf"/>
</dbReference>
<dbReference type="PANTHER" id="PTHR11573:SF6">
    <property type="entry name" value="RIBONUCLEOSIDE-DIPHOSPHATE REDUCTASE LARGE SUBUNIT"/>
    <property type="match status" value="1"/>
</dbReference>
<dbReference type="NCBIfam" id="TIGR02506">
    <property type="entry name" value="NrdE_NrdA"/>
    <property type="match status" value="1"/>
</dbReference>
<feature type="region of interest" description="Disordered" evidence="10">
    <location>
        <begin position="488"/>
        <end position="525"/>
    </location>
</feature>
<dbReference type="Gene3D" id="1.20.5.110">
    <property type="match status" value="1"/>
</dbReference>
<feature type="region of interest" description="Disordered" evidence="10">
    <location>
        <begin position="1455"/>
        <end position="1547"/>
    </location>
</feature>
<dbReference type="InterPro" id="IPR001680">
    <property type="entry name" value="WD40_rpt"/>
</dbReference>
<evidence type="ECO:0000256" key="1">
    <source>
        <dbReference type="ARBA" id="ARBA00010406"/>
    </source>
</evidence>
<dbReference type="Gene3D" id="2.130.10.10">
    <property type="entry name" value="YVTN repeat-like/Quinoprotein amine dehydrogenase"/>
    <property type="match status" value="1"/>
</dbReference>
<feature type="region of interest" description="Disordered" evidence="10">
    <location>
        <begin position="1589"/>
        <end position="1612"/>
    </location>
</feature>
<feature type="region of interest" description="Disordered" evidence="10">
    <location>
        <begin position="1065"/>
        <end position="1102"/>
    </location>
</feature>
<dbReference type="PRINTS" id="PR01183">
    <property type="entry name" value="RIBORDTASEM1"/>
</dbReference>
<dbReference type="PROSITE" id="PS00089">
    <property type="entry name" value="RIBORED_LARGE"/>
    <property type="match status" value="1"/>
</dbReference>
<feature type="compositionally biased region" description="Polar residues" evidence="10">
    <location>
        <begin position="515"/>
        <end position="525"/>
    </location>
</feature>
<keyword evidence="3 8" id="KW-0547">Nucleotide-binding</keyword>